<feature type="transmembrane region" description="Helical" evidence="1">
    <location>
        <begin position="150"/>
        <end position="170"/>
    </location>
</feature>
<sequence length="225" mass="25420">MKQNTAIIMISIISVCMMIVAEQLLGFSYLSKTILKIGLFLGIPLVIIRFVWGENILHVLNLKNTQVSQLKTGILLGFLSALTIIGAYLMLQSVIDPSAIINDLKTRLDITFQTYILVALYIAFGNSLLEEFYFRGFIFFKISQNGNKTFAYIYSALLFSLYHLAIFAVWFDVSLLLLALVGLFSIGLIFNYLNTKSGNFLNSWIVHIMADIAIVSIGFYWFLHS</sequence>
<dbReference type="InterPro" id="IPR003675">
    <property type="entry name" value="Rce1/LyrA-like_dom"/>
</dbReference>
<dbReference type="Proteomes" id="UP000294650">
    <property type="component" value="Unassembled WGS sequence"/>
</dbReference>
<feature type="domain" description="CAAX prenyl protease 2/Lysostaphin resistance protein A-like" evidence="2">
    <location>
        <begin position="114"/>
        <end position="212"/>
    </location>
</feature>
<dbReference type="OrthoDB" id="449657at2"/>
<comment type="caution">
    <text evidence="3">The sequence shown here is derived from an EMBL/GenBank/DDBJ whole genome shotgun (WGS) entry which is preliminary data.</text>
</comment>
<dbReference type="Pfam" id="PF02517">
    <property type="entry name" value="Rce1-like"/>
    <property type="match status" value="1"/>
</dbReference>
<keyword evidence="1" id="KW-0472">Membrane</keyword>
<dbReference type="EMBL" id="SMAN01000012">
    <property type="protein sequence ID" value="TCT20920.1"/>
    <property type="molecule type" value="Genomic_DNA"/>
</dbReference>
<evidence type="ECO:0000259" key="2">
    <source>
        <dbReference type="Pfam" id="PF02517"/>
    </source>
</evidence>
<accession>A0A4R3MWG0</accession>
<feature type="transmembrane region" description="Helical" evidence="1">
    <location>
        <begin position="110"/>
        <end position="129"/>
    </location>
</feature>
<evidence type="ECO:0000256" key="1">
    <source>
        <dbReference type="SAM" id="Phobius"/>
    </source>
</evidence>
<feature type="transmembrane region" description="Helical" evidence="1">
    <location>
        <begin position="176"/>
        <end position="193"/>
    </location>
</feature>
<keyword evidence="1" id="KW-0812">Transmembrane</keyword>
<organism evidence="3 4">
    <name type="scientific">Melghiribacillus thermohalophilus</name>
    <dbReference type="NCBI Taxonomy" id="1324956"/>
    <lineage>
        <taxon>Bacteria</taxon>
        <taxon>Bacillati</taxon>
        <taxon>Bacillota</taxon>
        <taxon>Bacilli</taxon>
        <taxon>Bacillales</taxon>
        <taxon>Bacillaceae</taxon>
        <taxon>Melghiribacillus</taxon>
    </lineage>
</organism>
<gene>
    <name evidence="3" type="ORF">EDD68_11248</name>
</gene>
<feature type="transmembrane region" description="Helical" evidence="1">
    <location>
        <begin position="73"/>
        <end position="90"/>
    </location>
</feature>
<protein>
    <submittedName>
        <fullName evidence="3">CAAX prenyl protease-like protein</fullName>
    </submittedName>
</protein>
<dbReference type="GO" id="GO:0006508">
    <property type="term" value="P:proteolysis"/>
    <property type="evidence" value="ECO:0007669"/>
    <property type="project" value="UniProtKB-KW"/>
</dbReference>
<feature type="transmembrane region" description="Helical" evidence="1">
    <location>
        <begin position="205"/>
        <end position="223"/>
    </location>
</feature>
<feature type="transmembrane region" description="Helical" evidence="1">
    <location>
        <begin position="33"/>
        <end position="52"/>
    </location>
</feature>
<dbReference type="GO" id="GO:0080120">
    <property type="term" value="P:CAAX-box protein maturation"/>
    <property type="evidence" value="ECO:0007669"/>
    <property type="project" value="UniProtKB-ARBA"/>
</dbReference>
<dbReference type="AlphaFoldDB" id="A0A4R3MWG0"/>
<keyword evidence="1" id="KW-1133">Transmembrane helix</keyword>
<feature type="transmembrane region" description="Helical" evidence="1">
    <location>
        <begin position="7"/>
        <end position="27"/>
    </location>
</feature>
<reference evidence="3 4" key="1">
    <citation type="submission" date="2019-03" db="EMBL/GenBank/DDBJ databases">
        <title>Genomic Encyclopedia of Type Strains, Phase IV (KMG-IV): sequencing the most valuable type-strain genomes for metagenomic binning, comparative biology and taxonomic classification.</title>
        <authorList>
            <person name="Goeker M."/>
        </authorList>
    </citation>
    <scope>NUCLEOTIDE SEQUENCE [LARGE SCALE GENOMIC DNA]</scope>
    <source>
        <strain evidence="3 4">DSM 25894</strain>
    </source>
</reference>
<dbReference type="RefSeq" id="WP_132371988.1">
    <property type="nucleotide sequence ID" value="NZ_SMAN01000012.1"/>
</dbReference>
<keyword evidence="3" id="KW-0645">Protease</keyword>
<evidence type="ECO:0000313" key="4">
    <source>
        <dbReference type="Proteomes" id="UP000294650"/>
    </source>
</evidence>
<proteinExistence type="predicted"/>
<keyword evidence="3" id="KW-0378">Hydrolase</keyword>
<dbReference type="GO" id="GO:0004175">
    <property type="term" value="F:endopeptidase activity"/>
    <property type="evidence" value="ECO:0007669"/>
    <property type="project" value="UniProtKB-ARBA"/>
</dbReference>
<evidence type="ECO:0000313" key="3">
    <source>
        <dbReference type="EMBL" id="TCT20920.1"/>
    </source>
</evidence>
<keyword evidence="4" id="KW-1185">Reference proteome</keyword>
<name>A0A4R3MWG0_9BACI</name>